<dbReference type="AlphaFoldDB" id="A0A2P6V6B8"/>
<evidence type="ECO:0000313" key="8">
    <source>
        <dbReference type="Proteomes" id="UP000239649"/>
    </source>
</evidence>
<reference evidence="7 8" key="1">
    <citation type="journal article" date="2018" name="Plant J.">
        <title>Genome sequences of Chlorella sorokiniana UTEX 1602 and Micractinium conductrix SAG 241.80: implications to maltose excretion by a green alga.</title>
        <authorList>
            <person name="Arriola M.B."/>
            <person name="Velmurugan N."/>
            <person name="Zhang Y."/>
            <person name="Plunkett M.H."/>
            <person name="Hondzo H."/>
            <person name="Barney B.M."/>
        </authorList>
    </citation>
    <scope>NUCLEOTIDE SEQUENCE [LARGE SCALE GENOMIC DNA]</scope>
    <source>
        <strain evidence="7 8">SAG 241.80</strain>
    </source>
</reference>
<keyword evidence="8" id="KW-1185">Reference proteome</keyword>
<dbReference type="OrthoDB" id="511203at2759"/>
<evidence type="ECO:0000256" key="3">
    <source>
        <dbReference type="ARBA" id="ARBA00023128"/>
    </source>
</evidence>
<evidence type="ECO:0000313" key="7">
    <source>
        <dbReference type="EMBL" id="PSC69620.1"/>
    </source>
</evidence>
<comment type="subcellular location">
    <subcellularLocation>
        <location evidence="1">Mitochondrion</location>
    </subcellularLocation>
</comment>
<protein>
    <submittedName>
        <fullName evidence="7">Misato-like protein 1 isoform X1</fullName>
    </submittedName>
</protein>
<evidence type="ECO:0000259" key="6">
    <source>
        <dbReference type="Pfam" id="PF14881"/>
    </source>
</evidence>
<feature type="domain" description="Misato Segment II tubulin-like" evidence="5">
    <location>
        <begin position="4"/>
        <end position="123"/>
    </location>
</feature>
<gene>
    <name evidence="7" type="ORF">C2E20_6912</name>
</gene>
<dbReference type="PANTHER" id="PTHR13391:SF0">
    <property type="entry name" value="PROTEIN MISATO HOMOLOG 1"/>
    <property type="match status" value="1"/>
</dbReference>
<feature type="compositionally biased region" description="Acidic residues" evidence="4">
    <location>
        <begin position="122"/>
        <end position="137"/>
    </location>
</feature>
<dbReference type="InterPro" id="IPR049942">
    <property type="entry name" value="DML1/Misato"/>
</dbReference>
<dbReference type="InterPro" id="IPR019605">
    <property type="entry name" value="Misato_II_tubulin-like"/>
</dbReference>
<feature type="domain" description="DML1/Misato tubulin" evidence="6">
    <location>
        <begin position="166"/>
        <end position="366"/>
    </location>
</feature>
<dbReference type="Pfam" id="PF10644">
    <property type="entry name" value="Misat_Tub_SegII"/>
    <property type="match status" value="1"/>
</dbReference>
<dbReference type="InterPro" id="IPR029209">
    <property type="entry name" value="DML1/Misato_tubulin"/>
</dbReference>
<dbReference type="PANTHER" id="PTHR13391">
    <property type="entry name" value="MITOCHONDRIAL DISTRIBUTION REGULATOR MISATO"/>
    <property type="match status" value="1"/>
</dbReference>
<evidence type="ECO:0000256" key="1">
    <source>
        <dbReference type="ARBA" id="ARBA00004173"/>
    </source>
</evidence>
<organism evidence="7 8">
    <name type="scientific">Micractinium conductrix</name>
    <dbReference type="NCBI Taxonomy" id="554055"/>
    <lineage>
        <taxon>Eukaryota</taxon>
        <taxon>Viridiplantae</taxon>
        <taxon>Chlorophyta</taxon>
        <taxon>core chlorophytes</taxon>
        <taxon>Trebouxiophyceae</taxon>
        <taxon>Chlorellales</taxon>
        <taxon>Chlorellaceae</taxon>
        <taxon>Chlorella clade</taxon>
        <taxon>Micractinium</taxon>
    </lineage>
</organism>
<dbReference type="Pfam" id="PF14881">
    <property type="entry name" value="Tubulin_3"/>
    <property type="match status" value="1"/>
</dbReference>
<name>A0A2P6V6B8_9CHLO</name>
<dbReference type="InterPro" id="IPR036525">
    <property type="entry name" value="Tubulin/FtsZ_GTPase_sf"/>
</dbReference>
<accession>A0A2P6V6B8</accession>
<evidence type="ECO:0000259" key="5">
    <source>
        <dbReference type="Pfam" id="PF10644"/>
    </source>
</evidence>
<comment type="similarity">
    <text evidence="2">Belongs to the misato family.</text>
</comment>
<evidence type="ECO:0000256" key="2">
    <source>
        <dbReference type="ARBA" id="ARBA00008507"/>
    </source>
</evidence>
<dbReference type="Gene3D" id="3.40.50.1440">
    <property type="entry name" value="Tubulin/FtsZ, GTPase domain"/>
    <property type="match status" value="1"/>
</dbReference>
<sequence>MPGEVITLQLGSFANYVGAHYWNIQDELLGLAESEEGGPAAQVDSSVLWRAGETLAGEATYTPRLVLWDLSGALGGVSAGGALYREPGGISDAGAGVIASWAGGHEVHRAAPVPKSRFAQELEAEPEWTPGQDEEDAGAASAAALAAAAAQLDGAAAASSAAASGSGSGVRYFTDYLKAHLHPRSVHQLSGAWHGLTPFGGWGDGSEHWRSEDQREAAMERIRFFAEEADHLQGFQCMADDLTGFGQLAAHVLQEVRDEYGPNRPVMLYALRPDAAAAAAAAGSPAAEAAAAAAAAADDPAELRRRRLNEGLSLSLLAPLCSTFTAVAPPAARAALPLLRWQAGSAFHASALCGAALDTASLPYRLTHGAGPRAAIGAAAMSDLCQLLTGQHRSPLAALAMALPCAPLPADLQHAAQQADARFAHLSISGDSGGGGGGGGGTRPGSLPFTARWLASLTPGIAAAGDAARYAESVVLRGPRAGGMPVELGAAAAALDGALAAERLRCVRQRSLCAQPLPVPLPFPRVFATGLSQAGDPPAGSAALAAALRGGGGGQEAASAPMLTRLSGTTAFAPLVTAVQRQFAATAGSAQGQATLEAWGHGREELGGLQERLTVLAHAYDEGQE</sequence>
<proteinExistence type="inferred from homology"/>
<evidence type="ECO:0000256" key="4">
    <source>
        <dbReference type="SAM" id="MobiDB-lite"/>
    </source>
</evidence>
<feature type="region of interest" description="Disordered" evidence="4">
    <location>
        <begin position="121"/>
        <end position="140"/>
    </location>
</feature>
<dbReference type="GO" id="GO:0007005">
    <property type="term" value="P:mitochondrion organization"/>
    <property type="evidence" value="ECO:0007669"/>
    <property type="project" value="InterPro"/>
</dbReference>
<comment type="caution">
    <text evidence="7">The sequence shown here is derived from an EMBL/GenBank/DDBJ whole genome shotgun (WGS) entry which is preliminary data.</text>
</comment>
<dbReference type="Proteomes" id="UP000239649">
    <property type="component" value="Unassembled WGS sequence"/>
</dbReference>
<dbReference type="SUPFAM" id="SSF52490">
    <property type="entry name" value="Tubulin nucleotide-binding domain-like"/>
    <property type="match status" value="1"/>
</dbReference>
<dbReference type="GO" id="GO:0005739">
    <property type="term" value="C:mitochondrion"/>
    <property type="evidence" value="ECO:0007669"/>
    <property type="project" value="UniProtKB-SubCell"/>
</dbReference>
<dbReference type="EMBL" id="LHPF02000025">
    <property type="protein sequence ID" value="PSC69620.1"/>
    <property type="molecule type" value="Genomic_DNA"/>
</dbReference>
<keyword evidence="3" id="KW-0496">Mitochondrion</keyword>